<keyword evidence="1" id="KW-0456">Lyase</keyword>
<evidence type="ECO:0000313" key="2">
    <source>
        <dbReference type="Proteomes" id="UP000306319"/>
    </source>
</evidence>
<dbReference type="EMBL" id="SRYB01000018">
    <property type="protein sequence ID" value="TGY77963.1"/>
    <property type="molecule type" value="Genomic_DNA"/>
</dbReference>
<reference evidence="1" key="1">
    <citation type="submission" date="2019-04" db="EMBL/GenBank/DDBJ databases">
        <title>Microbes associate with the intestines of laboratory mice.</title>
        <authorList>
            <person name="Navarre W."/>
            <person name="Wong E."/>
            <person name="Huang K."/>
            <person name="Tropini C."/>
            <person name="Ng K."/>
            <person name="Yu B."/>
        </authorList>
    </citation>
    <scope>NUCLEOTIDE SEQUENCE</scope>
    <source>
        <strain evidence="1">NM04_E33</strain>
    </source>
</reference>
<dbReference type="Proteomes" id="UP000306319">
    <property type="component" value="Unassembled WGS sequence"/>
</dbReference>
<evidence type="ECO:0000313" key="1">
    <source>
        <dbReference type="EMBL" id="TGY77963.1"/>
    </source>
</evidence>
<protein>
    <submittedName>
        <fullName evidence="1">Mannonate dehydratase</fullName>
        <ecNumber evidence="1">4.2.1.8</ecNumber>
    </submittedName>
</protein>
<comment type="caution">
    <text evidence="1">The sequence shown here is derived from an EMBL/GenBank/DDBJ whole genome shotgun (WGS) entry which is preliminary data.</text>
</comment>
<keyword evidence="2" id="KW-1185">Reference proteome</keyword>
<sequence>MEKTWRWFGPNDPITLDMLRQIGVEGIVTALHHIPNGEVWSMEEVMKMKDYIEEHGLRWSVVESLPVSEEIKYAGPNRDALIENYKVSLANLGKAGVKTICYNFMPVLDWARTELEYPNSDGTSNLYFNRAEFAYFDIHILKREGAEKDYDEETIRRMNEEVKPRMDKDGEKRLVDNIIVKTQGFVNGNISEGDLDPVGKFRELLALYKGIDANTLRANMAYFLNAIMPVCDEYGIDMCVHPDDPPLQILGLPRIVTCDDDIRKFLDAVPNPHNGLTFCAGSLSAGAHNDVVALAKKYADRTHFVHARICRVLPNGDFKEATHLDPRLIEIVRTFEKARPGVPMRVDHAPLMLGDEKMGYNAGYSFHGRMLALGEIAGVMATVATE</sequence>
<name>A0AC61REF0_9BACT</name>
<gene>
    <name evidence="1" type="primary">uxuA</name>
    <name evidence="1" type="ORF">E5331_12335</name>
</gene>
<dbReference type="EC" id="4.2.1.8" evidence="1"/>
<accession>A0AC61REF0</accession>
<proteinExistence type="predicted"/>
<organism evidence="1 2">
    <name type="scientific">Lepagella muris</name>
    <dbReference type="NCBI Taxonomy" id="3032870"/>
    <lineage>
        <taxon>Bacteria</taxon>
        <taxon>Pseudomonadati</taxon>
        <taxon>Bacteroidota</taxon>
        <taxon>Bacteroidia</taxon>
        <taxon>Bacteroidales</taxon>
        <taxon>Muribaculaceae</taxon>
        <taxon>Lepagella</taxon>
    </lineage>
</organism>